<keyword evidence="1" id="KW-1133">Transmembrane helix</keyword>
<name>A0A3M0AEF6_9BACT</name>
<comment type="caution">
    <text evidence="2">The sequence shown here is derived from an EMBL/GenBank/DDBJ whole genome shotgun (WGS) entry which is preliminary data.</text>
</comment>
<keyword evidence="1" id="KW-0472">Membrane</keyword>
<gene>
    <name evidence="2" type="ORF">JN00_0413</name>
</gene>
<dbReference type="AlphaFoldDB" id="A0A3M0AEF6"/>
<dbReference type="RefSeq" id="WP_121940877.1">
    <property type="nucleotide sequence ID" value="NZ_CP137846.1"/>
</dbReference>
<accession>A0A3M0AEF6</accession>
<organism evidence="2 3">
    <name type="scientific">Metamycoplasma subdolum</name>
    <dbReference type="NCBI Taxonomy" id="92407"/>
    <lineage>
        <taxon>Bacteria</taxon>
        <taxon>Bacillati</taxon>
        <taxon>Mycoplasmatota</taxon>
        <taxon>Mycoplasmoidales</taxon>
        <taxon>Metamycoplasmataceae</taxon>
        <taxon>Metamycoplasma</taxon>
    </lineage>
</organism>
<sequence length="562" mass="66802">MLVLIIILSVLILGLCLAMIFVYLIKIKPKKMIEKVKEIRKDLAQKYLIIDENNNQFNLISQNDEIYKEYEIELAKKTNVFRDLQSEINYHIERILNKISNHKKNHNKFEFSCLHKVQKLFNDEVKKPFLKTKKVFDGFIVYAKAKIQFSKEIWSLLDPLKTIYGKIKTYLKSEEGKKTHEIFHTRINDLEERFKEFIKFIQKDEFLKLSAEKIKENFYEANLIIQEFLIIISRGKTYYFLAENLLPKYIEKIIKFESKFKSNLSSKYQSLYNTNSLNLFYEKLVSLRQNIVASSLISNEKNVKNDLINIIRILQKWFNNLEQEVAANLILIDSEEEIKTLQNDVRKMDLYLRSMIMENENLSDKKTQEYKEKINSIEGLKIGKKSHEELTHFERLDSVKKTIEFYESIFKKQTELINNIRQEKNVQKQGKIIIETLEKIYLSKLAMIQELELTLSEKQEQSISKIQHYRSEIFKNIKEKNIDTSNENFRICELLYKKIILEFTMLIEGRKIVEETIEKISPLISSHKQLENLYEVLISCLENNNILGAIKQIQNYISSELN</sequence>
<proteinExistence type="predicted"/>
<evidence type="ECO:0000313" key="2">
    <source>
        <dbReference type="EMBL" id="RMA77562.1"/>
    </source>
</evidence>
<evidence type="ECO:0008006" key="4">
    <source>
        <dbReference type="Google" id="ProtNLM"/>
    </source>
</evidence>
<dbReference type="EMBL" id="REFI01000008">
    <property type="protein sequence ID" value="RMA77562.1"/>
    <property type="molecule type" value="Genomic_DNA"/>
</dbReference>
<keyword evidence="3" id="KW-1185">Reference proteome</keyword>
<dbReference type="Proteomes" id="UP000267246">
    <property type="component" value="Unassembled WGS sequence"/>
</dbReference>
<feature type="transmembrane region" description="Helical" evidence="1">
    <location>
        <begin position="6"/>
        <end position="25"/>
    </location>
</feature>
<protein>
    <recommendedName>
        <fullName evidence="4">Septation ring formation regulator</fullName>
    </recommendedName>
</protein>
<evidence type="ECO:0000313" key="3">
    <source>
        <dbReference type="Proteomes" id="UP000267246"/>
    </source>
</evidence>
<reference evidence="2 3" key="1">
    <citation type="submission" date="2018-10" db="EMBL/GenBank/DDBJ databases">
        <title>Genomic Encyclopedia of Archaeal and Bacterial Type Strains, Phase II (KMG-II): from individual species to whole genera.</title>
        <authorList>
            <person name="Goeker M."/>
        </authorList>
    </citation>
    <scope>NUCLEOTIDE SEQUENCE [LARGE SCALE GENOMIC DNA]</scope>
    <source>
        <strain evidence="2 3">ATCC 29870</strain>
    </source>
</reference>
<keyword evidence="1" id="KW-0812">Transmembrane</keyword>
<evidence type="ECO:0000256" key="1">
    <source>
        <dbReference type="SAM" id="Phobius"/>
    </source>
</evidence>